<organism evidence="2 3">
    <name type="scientific">Paenibacillus germinis</name>
    <dbReference type="NCBI Taxonomy" id="2654979"/>
    <lineage>
        <taxon>Bacteria</taxon>
        <taxon>Bacillati</taxon>
        <taxon>Bacillota</taxon>
        <taxon>Bacilli</taxon>
        <taxon>Bacillales</taxon>
        <taxon>Paenibacillaceae</taxon>
        <taxon>Paenibacillus</taxon>
    </lineage>
</organism>
<dbReference type="InterPro" id="IPR041561">
    <property type="entry name" value="PglD_N"/>
</dbReference>
<dbReference type="Gene3D" id="3.40.50.20">
    <property type="match status" value="1"/>
</dbReference>
<evidence type="ECO:0000313" key="3">
    <source>
        <dbReference type="Proteomes" id="UP000658690"/>
    </source>
</evidence>
<dbReference type="SUPFAM" id="SSF51161">
    <property type="entry name" value="Trimeric LpxA-like enzymes"/>
    <property type="match status" value="1"/>
</dbReference>
<dbReference type="RefSeq" id="WP_171693690.1">
    <property type="nucleotide sequence ID" value="NZ_WHOC01000183.1"/>
</dbReference>
<comment type="caution">
    <text evidence="2">The sequence shown here is derived from an EMBL/GenBank/DDBJ whole genome shotgun (WGS) entry which is preliminary data.</text>
</comment>
<dbReference type="EMBL" id="WHOC01000183">
    <property type="protein sequence ID" value="NOU90936.1"/>
    <property type="molecule type" value="Genomic_DNA"/>
</dbReference>
<dbReference type="Pfam" id="PF17836">
    <property type="entry name" value="PglD_N"/>
    <property type="match status" value="1"/>
</dbReference>
<evidence type="ECO:0000313" key="2">
    <source>
        <dbReference type="EMBL" id="NOU90936.1"/>
    </source>
</evidence>
<feature type="domain" description="PglD N-terminal" evidence="1">
    <location>
        <begin position="5"/>
        <end position="76"/>
    </location>
</feature>
<proteinExistence type="predicted"/>
<protein>
    <recommendedName>
        <fullName evidence="1">PglD N-terminal domain-containing protein</fullName>
    </recommendedName>
</protein>
<dbReference type="InterPro" id="IPR001451">
    <property type="entry name" value="Hexapep"/>
</dbReference>
<name>A0ABX1ZFA1_9BACL</name>
<dbReference type="PANTHER" id="PTHR43300">
    <property type="entry name" value="ACETYLTRANSFERASE"/>
    <property type="match status" value="1"/>
</dbReference>
<dbReference type="InterPro" id="IPR011004">
    <property type="entry name" value="Trimer_LpxA-like_sf"/>
</dbReference>
<reference evidence="2 3" key="1">
    <citation type="submission" date="2019-10" db="EMBL/GenBank/DDBJ databases">
        <title>Description of Paenibacillus choica sp. nov.</title>
        <authorList>
            <person name="Carlier A."/>
            <person name="Qi S."/>
        </authorList>
    </citation>
    <scope>NUCLEOTIDE SEQUENCE [LARGE SCALE GENOMIC DNA]</scope>
    <source>
        <strain evidence="2 3">LMG 31460</strain>
    </source>
</reference>
<sequence>MNKPILIYGTGTLAKLARQLAAECGRDFAGYIDDYHSGAEVVGTFEDVKACYPAEQYEIVIGIGYTNLAARWAVYEAVREAGYASPSLIHPQALVSETSRIGHGCMIMRGAVVDTWAEVEDLVVMWPGSVLNHESMIGSNTFLSPNCTICGFVTIGRHCFLGAGSIIVNHQTVPSHSFIKAGRLYFYSTINGITDQLPIRRLPPP</sequence>
<evidence type="ECO:0000259" key="1">
    <source>
        <dbReference type="Pfam" id="PF17836"/>
    </source>
</evidence>
<dbReference type="Pfam" id="PF00132">
    <property type="entry name" value="Hexapep"/>
    <property type="match status" value="1"/>
</dbReference>
<dbReference type="InterPro" id="IPR050179">
    <property type="entry name" value="Trans_hexapeptide_repeat"/>
</dbReference>
<dbReference type="PANTHER" id="PTHR43300:SF7">
    <property type="entry name" value="UDP-N-ACETYLBACILLOSAMINE N-ACETYLTRANSFERASE"/>
    <property type="match status" value="1"/>
</dbReference>
<dbReference type="Gene3D" id="2.160.10.10">
    <property type="entry name" value="Hexapeptide repeat proteins"/>
    <property type="match status" value="1"/>
</dbReference>
<keyword evidence="3" id="KW-1185">Reference proteome</keyword>
<accession>A0ABX1ZFA1</accession>
<gene>
    <name evidence="2" type="ORF">GC102_35205</name>
</gene>
<dbReference type="Proteomes" id="UP000658690">
    <property type="component" value="Unassembled WGS sequence"/>
</dbReference>